<proteinExistence type="predicted"/>
<name>A0A8E2LFG7_9BACI</name>
<dbReference type="AlphaFoldDB" id="A0A8E2LFG7"/>
<gene>
    <name evidence="1" type="ORF">BWZ43_01225</name>
</gene>
<evidence type="ECO:0000313" key="1">
    <source>
        <dbReference type="EMBL" id="OOP70195.1"/>
    </source>
</evidence>
<dbReference type="RefSeq" id="WP_078109251.1">
    <property type="nucleotide sequence ID" value="NZ_CP065424.1"/>
</dbReference>
<comment type="caution">
    <text evidence="1">The sequence shown here is derived from an EMBL/GenBank/DDBJ whole genome shotgun (WGS) entry which is preliminary data.</text>
</comment>
<protein>
    <submittedName>
        <fullName evidence="1">Uncharacterized protein</fullName>
    </submittedName>
</protein>
<dbReference type="Proteomes" id="UP000189761">
    <property type="component" value="Unassembled WGS sequence"/>
</dbReference>
<reference evidence="1 2" key="1">
    <citation type="submission" date="2017-01" db="EMBL/GenBank/DDBJ databases">
        <title>Draft genome sequence of Bacillus oleronius.</title>
        <authorList>
            <person name="Allam M."/>
        </authorList>
    </citation>
    <scope>NUCLEOTIDE SEQUENCE [LARGE SCALE GENOMIC DNA]</scope>
    <source>
        <strain evidence="1 2">DSM 9356</strain>
    </source>
</reference>
<evidence type="ECO:0000313" key="2">
    <source>
        <dbReference type="Proteomes" id="UP000189761"/>
    </source>
</evidence>
<organism evidence="1 2">
    <name type="scientific">Heyndrickxia oleronia</name>
    <dbReference type="NCBI Taxonomy" id="38875"/>
    <lineage>
        <taxon>Bacteria</taxon>
        <taxon>Bacillati</taxon>
        <taxon>Bacillota</taxon>
        <taxon>Bacilli</taxon>
        <taxon>Bacillales</taxon>
        <taxon>Bacillaceae</taxon>
        <taxon>Heyndrickxia</taxon>
    </lineage>
</organism>
<sequence>MSNEIQAFESKHMLLMANVAQHIQQEKLLKEQTTKLKEDLGKAMDEFGIKSIDNDLLKITRTAASTSKSLDTTRLKNEEPELFAELMTDYPKITNRSASLTIKVK</sequence>
<keyword evidence="2" id="KW-1185">Reference proteome</keyword>
<accession>A0A8E2LFG7</accession>
<dbReference type="EMBL" id="MTLA01000012">
    <property type="protein sequence ID" value="OOP70195.1"/>
    <property type="molecule type" value="Genomic_DNA"/>
</dbReference>